<keyword evidence="2" id="KW-1185">Reference proteome</keyword>
<organism evidence="1 2">
    <name type="scientific">Dipteronia sinensis</name>
    <dbReference type="NCBI Taxonomy" id="43782"/>
    <lineage>
        <taxon>Eukaryota</taxon>
        <taxon>Viridiplantae</taxon>
        <taxon>Streptophyta</taxon>
        <taxon>Embryophyta</taxon>
        <taxon>Tracheophyta</taxon>
        <taxon>Spermatophyta</taxon>
        <taxon>Magnoliopsida</taxon>
        <taxon>eudicotyledons</taxon>
        <taxon>Gunneridae</taxon>
        <taxon>Pentapetalae</taxon>
        <taxon>rosids</taxon>
        <taxon>malvids</taxon>
        <taxon>Sapindales</taxon>
        <taxon>Sapindaceae</taxon>
        <taxon>Hippocastanoideae</taxon>
        <taxon>Acereae</taxon>
        <taxon>Dipteronia</taxon>
    </lineage>
</organism>
<protein>
    <recommendedName>
        <fullName evidence="3">Reverse transcriptase zinc-binding domain-containing protein</fullName>
    </recommendedName>
</protein>
<proteinExistence type="predicted"/>
<reference evidence="1" key="1">
    <citation type="journal article" date="2023" name="Plant J.">
        <title>Genome sequences and population genomics provide insights into the demographic history, inbreeding, and mutation load of two 'living fossil' tree species of Dipteronia.</title>
        <authorList>
            <person name="Feng Y."/>
            <person name="Comes H.P."/>
            <person name="Chen J."/>
            <person name="Zhu S."/>
            <person name="Lu R."/>
            <person name="Zhang X."/>
            <person name="Li P."/>
            <person name="Qiu J."/>
            <person name="Olsen K.M."/>
            <person name="Qiu Y."/>
        </authorList>
    </citation>
    <scope>NUCLEOTIDE SEQUENCE</scope>
    <source>
        <strain evidence="1">NBL</strain>
    </source>
</reference>
<evidence type="ECO:0008006" key="3">
    <source>
        <dbReference type="Google" id="ProtNLM"/>
    </source>
</evidence>
<dbReference type="AlphaFoldDB" id="A0AAE0DWG6"/>
<evidence type="ECO:0000313" key="2">
    <source>
        <dbReference type="Proteomes" id="UP001281410"/>
    </source>
</evidence>
<evidence type="ECO:0000313" key="1">
    <source>
        <dbReference type="EMBL" id="KAK3193398.1"/>
    </source>
</evidence>
<dbReference type="Proteomes" id="UP001281410">
    <property type="component" value="Unassembled WGS sequence"/>
</dbReference>
<sequence length="146" mass="16339">MAGELLPKFIGGAVGSQLCPLCKDVAESIDHLLLCCGWTWKLWSTCLNWWGISACLPKRMTDWKEEWMMLCPSTRCLRVWKVAFHAIFLDSMGAILKACQLVDSTNCPTNLSIIIESDSKSVVAWANGVGNVKYLDAILDIREIMK</sequence>
<gene>
    <name evidence="1" type="ORF">Dsin_024708</name>
</gene>
<accession>A0AAE0DWG6</accession>
<name>A0AAE0DWG6_9ROSI</name>
<dbReference type="EMBL" id="JANJYJ010000008">
    <property type="protein sequence ID" value="KAK3193398.1"/>
    <property type="molecule type" value="Genomic_DNA"/>
</dbReference>
<comment type="caution">
    <text evidence="1">The sequence shown here is derived from an EMBL/GenBank/DDBJ whole genome shotgun (WGS) entry which is preliminary data.</text>
</comment>